<evidence type="ECO:0000313" key="1">
    <source>
        <dbReference type="EMBL" id="MCH6472062.1"/>
    </source>
</evidence>
<evidence type="ECO:0000313" key="2">
    <source>
        <dbReference type="Proteomes" id="UP001202922"/>
    </source>
</evidence>
<organism evidence="1 2">
    <name type="scientific">Sinomonas terrae</name>
    <dbReference type="NCBI Taxonomy" id="2908838"/>
    <lineage>
        <taxon>Bacteria</taxon>
        <taxon>Bacillati</taxon>
        <taxon>Actinomycetota</taxon>
        <taxon>Actinomycetes</taxon>
        <taxon>Micrococcales</taxon>
        <taxon>Micrococcaceae</taxon>
        <taxon>Sinomonas</taxon>
    </lineage>
</organism>
<keyword evidence="2" id="KW-1185">Reference proteome</keyword>
<sequence length="63" mass="6580">MQKLTKAELAAETVELLPGRETLFWDQNVAGILASNASYAVNAATVLSAANSVALQGVSVTQF</sequence>
<gene>
    <name evidence="1" type="ORF">L0M17_19165</name>
</gene>
<dbReference type="RefSeq" id="WP_241055978.1">
    <property type="nucleotide sequence ID" value="NZ_JAKZBV010000001.1"/>
</dbReference>
<proteinExistence type="predicted"/>
<comment type="caution">
    <text evidence="1">The sequence shown here is derived from an EMBL/GenBank/DDBJ whole genome shotgun (WGS) entry which is preliminary data.</text>
</comment>
<accession>A0ABS9U6S2</accession>
<dbReference type="Proteomes" id="UP001202922">
    <property type="component" value="Unassembled WGS sequence"/>
</dbReference>
<protein>
    <submittedName>
        <fullName evidence="1">Uncharacterized protein</fullName>
    </submittedName>
</protein>
<reference evidence="1 2" key="1">
    <citation type="submission" date="2022-03" db="EMBL/GenBank/DDBJ databases">
        <title>Sinomonas sp. isolated from a soil.</title>
        <authorList>
            <person name="Han J."/>
            <person name="Kim D.-U."/>
        </authorList>
    </citation>
    <scope>NUCLEOTIDE SEQUENCE [LARGE SCALE GENOMIC DNA]</scope>
    <source>
        <strain evidence="1 2">5-5</strain>
    </source>
</reference>
<dbReference type="EMBL" id="JAKZBV010000001">
    <property type="protein sequence ID" value="MCH6472062.1"/>
    <property type="molecule type" value="Genomic_DNA"/>
</dbReference>
<name>A0ABS9U6S2_9MICC</name>